<evidence type="ECO:0000256" key="6">
    <source>
        <dbReference type="RuleBase" id="RU004374"/>
    </source>
</evidence>
<comment type="similarity">
    <text evidence="1 6">Belongs to the eukaryotic initiation factor 4E family.</text>
</comment>
<keyword evidence="3" id="KW-0810">Translation regulation</keyword>
<evidence type="ECO:0000256" key="4">
    <source>
        <dbReference type="ARBA" id="ARBA00022884"/>
    </source>
</evidence>
<dbReference type="InterPro" id="IPR001040">
    <property type="entry name" value="TIF_eIF_4E"/>
</dbReference>
<dbReference type="GO" id="GO:0006417">
    <property type="term" value="P:regulation of translation"/>
    <property type="evidence" value="ECO:0007669"/>
    <property type="project" value="UniProtKB-KW"/>
</dbReference>
<reference evidence="7 8" key="2">
    <citation type="submission" date="2014-03" db="EMBL/GenBank/DDBJ databases">
        <title>The Genome Sequence of Anncaliia algerae insect isolate PRA339.</title>
        <authorList>
            <consortium name="The Broad Institute Genome Sequencing Platform"/>
            <consortium name="The Broad Institute Genome Sequencing Center for Infectious Disease"/>
            <person name="Cuomo C."/>
            <person name="Becnel J."/>
            <person name="Sanscrainte N."/>
            <person name="Walker B."/>
            <person name="Young S.K."/>
            <person name="Zeng Q."/>
            <person name="Gargeya S."/>
            <person name="Fitzgerald M."/>
            <person name="Haas B."/>
            <person name="Abouelleil A."/>
            <person name="Alvarado L."/>
            <person name="Arachchi H.M."/>
            <person name="Berlin A.M."/>
            <person name="Chapman S.B."/>
            <person name="Dewar J."/>
            <person name="Goldberg J."/>
            <person name="Griggs A."/>
            <person name="Gujja S."/>
            <person name="Hansen M."/>
            <person name="Howarth C."/>
            <person name="Imamovic A."/>
            <person name="Larimer J."/>
            <person name="McCowan C."/>
            <person name="Murphy C."/>
            <person name="Neiman D."/>
            <person name="Pearson M."/>
            <person name="Priest M."/>
            <person name="Roberts A."/>
            <person name="Saif S."/>
            <person name="Shea T."/>
            <person name="Sisk P."/>
            <person name="Sykes S."/>
            <person name="Wortman J."/>
            <person name="Nusbaum C."/>
            <person name="Birren B."/>
        </authorList>
    </citation>
    <scope>NUCLEOTIDE SEQUENCE [LARGE SCALE GENOMIC DNA]</scope>
    <source>
        <strain evidence="7 8">PRA339</strain>
    </source>
</reference>
<keyword evidence="2 6" id="KW-0396">Initiation factor</keyword>
<dbReference type="GO" id="GO:0003743">
    <property type="term" value="F:translation initiation factor activity"/>
    <property type="evidence" value="ECO:0007669"/>
    <property type="project" value="UniProtKB-KW"/>
</dbReference>
<dbReference type="STRING" id="1288291.A0A059EWW8"/>
<accession>A0A059EWW8</accession>
<dbReference type="Gene3D" id="3.30.760.10">
    <property type="entry name" value="RNA Cap, Translation Initiation Factor Eif4e"/>
    <property type="match status" value="1"/>
</dbReference>
<sequence>MPCAMDGQYLLQTPWTFWYDCKVKKNATHEEWQDSLHKIATVTDVPTLLYALENIEPLDSWPVSSNLHIFREDIKPAWEDKYNVGGGKWIFEVVRGDDSLDIQEVWKKTVSLCISENIPDELICGVVFSPRRVVNRFSIWTCEKSDSVLNIGKMWKDLVGSEKYADFYFRSNREQLEGGQYWNKNLFTV</sequence>
<evidence type="ECO:0000256" key="3">
    <source>
        <dbReference type="ARBA" id="ARBA00022845"/>
    </source>
</evidence>
<dbReference type="VEuPathDB" id="MicrosporidiaDB:H312_03204"/>
<dbReference type="AlphaFoldDB" id="A0A059EWW8"/>
<dbReference type="PANTHER" id="PTHR11960">
    <property type="entry name" value="EUKARYOTIC TRANSLATION INITIATION FACTOR 4E RELATED"/>
    <property type="match status" value="1"/>
</dbReference>
<dbReference type="HOGENOM" id="CLU_043552_3_3_1"/>
<proteinExistence type="inferred from homology"/>
<dbReference type="InterPro" id="IPR023398">
    <property type="entry name" value="TIF_eIF4e-like"/>
</dbReference>
<dbReference type="GO" id="GO:0016281">
    <property type="term" value="C:eukaryotic translation initiation factor 4F complex"/>
    <property type="evidence" value="ECO:0007669"/>
    <property type="project" value="TreeGrafter"/>
</dbReference>
<organism evidence="7 8">
    <name type="scientific">Anncaliia algerae PRA339</name>
    <dbReference type="NCBI Taxonomy" id="1288291"/>
    <lineage>
        <taxon>Eukaryota</taxon>
        <taxon>Fungi</taxon>
        <taxon>Fungi incertae sedis</taxon>
        <taxon>Microsporidia</taxon>
        <taxon>Tubulinosematoidea</taxon>
        <taxon>Tubulinosematidae</taxon>
        <taxon>Anncaliia</taxon>
    </lineage>
</organism>
<keyword evidence="5 6" id="KW-0648">Protein biosynthesis</keyword>
<dbReference type="GO" id="GO:0000340">
    <property type="term" value="F:RNA 7-methylguanosine cap binding"/>
    <property type="evidence" value="ECO:0007669"/>
    <property type="project" value="TreeGrafter"/>
</dbReference>
<dbReference type="Proteomes" id="UP000030655">
    <property type="component" value="Unassembled WGS sequence"/>
</dbReference>
<dbReference type="Pfam" id="PF01652">
    <property type="entry name" value="IF4E"/>
    <property type="match status" value="1"/>
</dbReference>
<keyword evidence="8" id="KW-1185">Reference proteome</keyword>
<protein>
    <recommendedName>
        <fullName evidence="9">Eukaryotic translation initiation factor 4E</fullName>
    </recommendedName>
</protein>
<evidence type="ECO:0000313" key="8">
    <source>
        <dbReference type="Proteomes" id="UP000030655"/>
    </source>
</evidence>
<name>A0A059EWW8_9MICR</name>
<reference evidence="8" key="1">
    <citation type="submission" date="2013-02" db="EMBL/GenBank/DDBJ databases">
        <authorList>
            <consortium name="The Broad Institute Genome Sequencing Platform"/>
            <person name="Cuomo C."/>
            <person name="Becnel J."/>
            <person name="Sanscrainte N."/>
            <person name="Walker B."/>
            <person name="Young S.K."/>
            <person name="Zeng Q."/>
            <person name="Gargeya S."/>
            <person name="Fitzgerald M."/>
            <person name="Haas B."/>
            <person name="Abouelleil A."/>
            <person name="Alvarado L."/>
            <person name="Arachchi H.M."/>
            <person name="Berlin A.M."/>
            <person name="Chapman S.B."/>
            <person name="Dewar J."/>
            <person name="Goldberg J."/>
            <person name="Griggs A."/>
            <person name="Gujja S."/>
            <person name="Hansen M."/>
            <person name="Howarth C."/>
            <person name="Imamovic A."/>
            <person name="Larimer J."/>
            <person name="McCowan C."/>
            <person name="Murphy C."/>
            <person name="Neiman D."/>
            <person name="Pearson M."/>
            <person name="Priest M."/>
            <person name="Roberts A."/>
            <person name="Saif S."/>
            <person name="Shea T."/>
            <person name="Sisk P."/>
            <person name="Sykes S."/>
            <person name="Wortman J."/>
            <person name="Nusbaum C."/>
            <person name="Birren B."/>
        </authorList>
    </citation>
    <scope>NUCLEOTIDE SEQUENCE [LARGE SCALE GENOMIC DNA]</scope>
    <source>
        <strain evidence="8">PRA339</strain>
    </source>
</reference>
<evidence type="ECO:0000256" key="1">
    <source>
        <dbReference type="ARBA" id="ARBA00009860"/>
    </source>
</evidence>
<evidence type="ECO:0000256" key="5">
    <source>
        <dbReference type="ARBA" id="ARBA00022917"/>
    </source>
</evidence>
<dbReference type="EMBL" id="KK365282">
    <property type="protein sequence ID" value="KCZ79405.1"/>
    <property type="molecule type" value="Genomic_DNA"/>
</dbReference>
<evidence type="ECO:0008006" key="9">
    <source>
        <dbReference type="Google" id="ProtNLM"/>
    </source>
</evidence>
<gene>
    <name evidence="7" type="ORF">H312_03204</name>
</gene>
<keyword evidence="4 6" id="KW-0694">RNA-binding</keyword>
<evidence type="ECO:0000256" key="2">
    <source>
        <dbReference type="ARBA" id="ARBA00022540"/>
    </source>
</evidence>
<dbReference type="OrthoDB" id="590761at2759"/>
<dbReference type="SUPFAM" id="SSF55418">
    <property type="entry name" value="eIF4e-like"/>
    <property type="match status" value="1"/>
</dbReference>
<evidence type="ECO:0000313" key="7">
    <source>
        <dbReference type="EMBL" id="KCZ79405.1"/>
    </source>
</evidence>
<dbReference type="PANTHER" id="PTHR11960:SF8">
    <property type="entry name" value="EUKARYOTIC TRANSLATION INITIATION FACTOR 4E1-RELATED"/>
    <property type="match status" value="1"/>
</dbReference>